<dbReference type="PANTHER" id="PTHR43205">
    <property type="entry name" value="PROSTAGLANDIN REDUCTASE"/>
    <property type="match status" value="1"/>
</dbReference>
<dbReference type="InterPro" id="IPR045010">
    <property type="entry name" value="MDR_fam"/>
</dbReference>
<dbReference type="PANTHER" id="PTHR43205:SF7">
    <property type="entry name" value="PROSTAGLANDIN REDUCTASE 1"/>
    <property type="match status" value="1"/>
</dbReference>
<dbReference type="InterPro" id="IPR011032">
    <property type="entry name" value="GroES-like_sf"/>
</dbReference>
<dbReference type="EMBL" id="JARJCN010000018">
    <property type="protein sequence ID" value="KAJ7092397.1"/>
    <property type="molecule type" value="Genomic_DNA"/>
</dbReference>
<dbReference type="SUPFAM" id="SSF51735">
    <property type="entry name" value="NAD(P)-binding Rossmann-fold domains"/>
    <property type="match status" value="1"/>
</dbReference>
<comment type="caution">
    <text evidence="3">The sequence shown here is derived from an EMBL/GenBank/DDBJ whole genome shotgun (WGS) entry which is preliminary data.</text>
</comment>
<dbReference type="Pfam" id="PF16884">
    <property type="entry name" value="ADH_N_2"/>
    <property type="match status" value="1"/>
</dbReference>
<name>A0AAD6XTW4_9AGAR</name>
<dbReference type="SMART" id="SM00829">
    <property type="entry name" value="PKS_ER"/>
    <property type="match status" value="1"/>
</dbReference>
<organism evidence="3 4">
    <name type="scientific">Mycena belliarum</name>
    <dbReference type="NCBI Taxonomy" id="1033014"/>
    <lineage>
        <taxon>Eukaryota</taxon>
        <taxon>Fungi</taxon>
        <taxon>Dikarya</taxon>
        <taxon>Basidiomycota</taxon>
        <taxon>Agaricomycotina</taxon>
        <taxon>Agaricomycetes</taxon>
        <taxon>Agaricomycetidae</taxon>
        <taxon>Agaricales</taxon>
        <taxon>Marasmiineae</taxon>
        <taxon>Mycenaceae</taxon>
        <taxon>Mycena</taxon>
    </lineage>
</organism>
<evidence type="ECO:0000259" key="2">
    <source>
        <dbReference type="SMART" id="SM00829"/>
    </source>
</evidence>
<dbReference type="Proteomes" id="UP001222325">
    <property type="component" value="Unassembled WGS sequence"/>
</dbReference>
<dbReference type="InterPro" id="IPR036291">
    <property type="entry name" value="NAD(P)-bd_dom_sf"/>
</dbReference>
<feature type="domain" description="Enoyl reductase (ER)" evidence="2">
    <location>
        <begin position="87"/>
        <end position="392"/>
    </location>
</feature>
<dbReference type="CDD" id="cd05288">
    <property type="entry name" value="PGDH"/>
    <property type="match status" value="1"/>
</dbReference>
<dbReference type="InterPro" id="IPR013149">
    <property type="entry name" value="ADH-like_C"/>
</dbReference>
<dbReference type="InterPro" id="IPR020843">
    <property type="entry name" value="ER"/>
</dbReference>
<evidence type="ECO:0000313" key="4">
    <source>
        <dbReference type="Proteomes" id="UP001222325"/>
    </source>
</evidence>
<reference evidence="3" key="1">
    <citation type="submission" date="2023-03" db="EMBL/GenBank/DDBJ databases">
        <title>Massive genome expansion in bonnet fungi (Mycena s.s.) driven by repeated elements and novel gene families across ecological guilds.</title>
        <authorList>
            <consortium name="Lawrence Berkeley National Laboratory"/>
            <person name="Harder C.B."/>
            <person name="Miyauchi S."/>
            <person name="Viragh M."/>
            <person name="Kuo A."/>
            <person name="Thoen E."/>
            <person name="Andreopoulos B."/>
            <person name="Lu D."/>
            <person name="Skrede I."/>
            <person name="Drula E."/>
            <person name="Henrissat B."/>
            <person name="Morin E."/>
            <person name="Kohler A."/>
            <person name="Barry K."/>
            <person name="LaButti K."/>
            <person name="Morin E."/>
            <person name="Salamov A."/>
            <person name="Lipzen A."/>
            <person name="Mereny Z."/>
            <person name="Hegedus B."/>
            <person name="Baldrian P."/>
            <person name="Stursova M."/>
            <person name="Weitz H."/>
            <person name="Taylor A."/>
            <person name="Grigoriev I.V."/>
            <person name="Nagy L.G."/>
            <person name="Martin F."/>
            <person name="Kauserud H."/>
        </authorList>
    </citation>
    <scope>NUCLEOTIDE SEQUENCE</scope>
    <source>
        <strain evidence="3">CBHHK173m</strain>
    </source>
</reference>
<dbReference type="Gene3D" id="3.90.180.10">
    <property type="entry name" value="Medium-chain alcohol dehydrogenases, catalytic domain"/>
    <property type="match status" value="1"/>
</dbReference>
<evidence type="ECO:0000313" key="3">
    <source>
        <dbReference type="EMBL" id="KAJ7092397.1"/>
    </source>
</evidence>
<dbReference type="AlphaFoldDB" id="A0AAD6XTW4"/>
<dbReference type="Gene3D" id="3.40.50.720">
    <property type="entry name" value="NAD(P)-binding Rossmann-like Domain"/>
    <property type="match status" value="1"/>
</dbReference>
<keyword evidence="1" id="KW-0560">Oxidoreductase</keyword>
<proteinExistence type="predicted"/>
<accession>A0AAD6XTW4</accession>
<dbReference type="SUPFAM" id="SSF50129">
    <property type="entry name" value="GroES-like"/>
    <property type="match status" value="1"/>
</dbReference>
<gene>
    <name evidence="3" type="ORF">B0H15DRAFT_833769</name>
</gene>
<keyword evidence="4" id="KW-1185">Reference proteome</keyword>
<evidence type="ECO:0000256" key="1">
    <source>
        <dbReference type="ARBA" id="ARBA00023002"/>
    </source>
</evidence>
<protein>
    <recommendedName>
        <fullName evidence="2">Enoyl reductase (ER) domain-containing protein</fullName>
    </recommendedName>
</protein>
<dbReference type="GO" id="GO:0016628">
    <property type="term" value="F:oxidoreductase activity, acting on the CH-CH group of donors, NAD or NADP as acceptor"/>
    <property type="evidence" value="ECO:0007669"/>
    <property type="project" value="InterPro"/>
</dbReference>
<sequence length="397" mass="42843">MTTLPRRGGLPENLISFKGCRAHIPPSTMLTENPRVVFAKRPGTGMPVAGEHIVFEPSHSIDLDQVPLNGGFLTKTLMLSPEPFMRERMRDLCIPSYSTHAVLGDPLVSFGLVVVMRSEKEGINPGDHLYGLTTWEAYTVQPYVQGRAKYDAREVPDYTFDVDALSLQMVPDPKGAFPWSRYFTVLGAPGLTAFCGFEGCADAKAGETIYVSSGASAVGIVVIQLAKAKGLKVIASAGADVKVEYMRSLGADVAFNYKTTPIAKVLQEHGPLDLYWDNVGGETVEIAIENSRLRARLIMCGSISEYTVAPEDRYGIKNTSMIFKKRLRIEGFLVPDLAPALAPRFYAEMPGLVAAGKVTAKEHITVGLENGPEALVAVLKAGGNEAAGKPVILVANE</sequence>
<dbReference type="Pfam" id="PF00107">
    <property type="entry name" value="ADH_zinc_N"/>
    <property type="match status" value="1"/>
</dbReference>
<dbReference type="InterPro" id="IPR041694">
    <property type="entry name" value="ADH_N_2"/>
</dbReference>